<dbReference type="Gene3D" id="2.60.40.10">
    <property type="entry name" value="Immunoglobulins"/>
    <property type="match status" value="2"/>
</dbReference>
<dbReference type="PANTHER" id="PTHR43730">
    <property type="entry name" value="BETA-MANNOSIDASE"/>
    <property type="match status" value="1"/>
</dbReference>
<dbReference type="PANTHER" id="PTHR43730:SF1">
    <property type="entry name" value="BETA-MANNOSIDASE"/>
    <property type="match status" value="1"/>
</dbReference>
<keyword evidence="2" id="KW-0326">Glycosidase</keyword>
<evidence type="ECO:0000259" key="3">
    <source>
        <dbReference type="Pfam" id="PF17753"/>
    </source>
</evidence>
<evidence type="ECO:0000313" key="5">
    <source>
        <dbReference type="EMBL" id="KAK9719277.1"/>
    </source>
</evidence>
<name>A0AAW1KJU7_POPJA</name>
<gene>
    <name evidence="5" type="ORF">QE152_g22733</name>
</gene>
<dbReference type="EMBL" id="JASPKY010000221">
    <property type="protein sequence ID" value="KAK9719277.1"/>
    <property type="molecule type" value="Genomic_DNA"/>
</dbReference>
<evidence type="ECO:0000256" key="2">
    <source>
        <dbReference type="ARBA" id="ARBA00023295"/>
    </source>
</evidence>
<dbReference type="Pfam" id="PF17753">
    <property type="entry name" value="Ig_mannosidase"/>
    <property type="match status" value="1"/>
</dbReference>
<dbReference type="Pfam" id="PF17786">
    <property type="entry name" value="Mannosidase_ig"/>
    <property type="match status" value="1"/>
</dbReference>
<evidence type="ECO:0000313" key="6">
    <source>
        <dbReference type="Proteomes" id="UP001458880"/>
    </source>
</evidence>
<dbReference type="SUPFAM" id="SSF51445">
    <property type="entry name" value="(Trans)glycosidases"/>
    <property type="match status" value="1"/>
</dbReference>
<dbReference type="AlphaFoldDB" id="A0AAW1KJU7"/>
<accession>A0AAW1KJU7</accession>
<keyword evidence="6" id="KW-1185">Reference proteome</keyword>
<dbReference type="InterPro" id="IPR041447">
    <property type="entry name" value="Mannosidase_ig"/>
</dbReference>
<feature type="domain" description="Mannosidase Ig/CBM-like" evidence="4">
    <location>
        <begin position="396"/>
        <end position="491"/>
    </location>
</feature>
<dbReference type="InterPro" id="IPR017853">
    <property type="entry name" value="GH"/>
</dbReference>
<comment type="similarity">
    <text evidence="1">Belongs to the glycosyl hydrolase 2 family.</text>
</comment>
<evidence type="ECO:0000256" key="1">
    <source>
        <dbReference type="ARBA" id="ARBA00007401"/>
    </source>
</evidence>
<dbReference type="FunFam" id="2.60.40.10:FF:000650">
    <property type="entry name" value="Mannosidase beta"/>
    <property type="match status" value="1"/>
</dbReference>
<evidence type="ECO:0000259" key="4">
    <source>
        <dbReference type="Pfam" id="PF17786"/>
    </source>
</evidence>
<dbReference type="SUPFAM" id="SSF49303">
    <property type="entry name" value="beta-Galactosidase/glucuronidase domain"/>
    <property type="match status" value="1"/>
</dbReference>
<reference evidence="5 6" key="1">
    <citation type="journal article" date="2024" name="BMC Genomics">
        <title>De novo assembly and annotation of Popillia japonica's genome with initial clues to its potential as an invasive pest.</title>
        <authorList>
            <person name="Cucini C."/>
            <person name="Boschi S."/>
            <person name="Funari R."/>
            <person name="Cardaioli E."/>
            <person name="Iannotti N."/>
            <person name="Marturano G."/>
            <person name="Paoli F."/>
            <person name="Bruttini M."/>
            <person name="Carapelli A."/>
            <person name="Frati F."/>
            <person name="Nardi F."/>
        </authorList>
    </citation>
    <scope>NUCLEOTIDE SEQUENCE [LARGE SCALE GENOMIC DNA]</scope>
    <source>
        <strain evidence="5">DMR45628</strain>
    </source>
</reference>
<feature type="domain" description="Beta-mannosidase Ig-fold" evidence="3">
    <location>
        <begin position="509"/>
        <end position="580"/>
    </location>
</feature>
<dbReference type="GO" id="GO:0006516">
    <property type="term" value="P:glycoprotein catabolic process"/>
    <property type="evidence" value="ECO:0007669"/>
    <property type="project" value="TreeGrafter"/>
</dbReference>
<dbReference type="InterPro" id="IPR041625">
    <property type="entry name" value="Beta-mannosidase_Ig"/>
</dbReference>
<protein>
    <submittedName>
        <fullName evidence="5">Mannosidase Ig/CBM-like domain</fullName>
    </submittedName>
</protein>
<dbReference type="Proteomes" id="UP001458880">
    <property type="component" value="Unassembled WGS sequence"/>
</dbReference>
<dbReference type="Gene3D" id="3.20.20.80">
    <property type="entry name" value="Glycosidases"/>
    <property type="match status" value="1"/>
</dbReference>
<comment type="caution">
    <text evidence="5">The sequence shown here is derived from an EMBL/GenBank/DDBJ whole genome shotgun (WGS) entry which is preliminary data.</text>
</comment>
<dbReference type="InterPro" id="IPR050887">
    <property type="entry name" value="Beta-mannosidase_GH2"/>
</dbReference>
<sequence length="585" mass="67183">MYSYSEDEYSNKTVKIGFRTVKLIQNQLEDGNGFYFLINGIPIYAKGANSIPVNILPEKGQNLKTIKFLLRSAKLAHMNMIRVWGGGVYESELFYDFADEYGIMIWQDFMFACAMYPTNADFLSSVRKEVRHQVRRLHHHPSIVVWAANNENEAALRQNWYGTANNFEKYHKDYVQLYVETIRNETLRNNWNRPFLVSSPTNGVQSEQEGYVASNPQSQFYGDVHHYDYYSNPWNQNKFPISRFSSEYGLQSYPSEATMLTATKNLEDLKCNSTFLQHRQHQPMGNSFVAFLISTQLDFPDCASPNFYKSFAYYSQIIQAEGIRRQTEFYRLWRSNLNNVGKGLTMGALYWQLNDVWAAPSWSGIDFNNNWKMLHYSAKEFFAPIILTYFLDAGDNLNLYVVSDLLTNSYNNTATIFVYNWNSTTVLYKEHLKVDALAEYSKQIKSFWISEYLSNAGCGSLLSAKTNCFIYLMLRDVSGKKIAPDNYVFPNNLNKSAIKTASVQVVSVEKADDTGKMFKISIKTDGIALFVWLDSGDIRGLFSSNGFVLVRTKKTVKFIAENVTSSDNLLQALTITHVKDSIHLE</sequence>
<keyword evidence="2" id="KW-0378">Hydrolase</keyword>
<dbReference type="GO" id="GO:0004567">
    <property type="term" value="F:beta-mannosidase activity"/>
    <property type="evidence" value="ECO:0007669"/>
    <property type="project" value="TreeGrafter"/>
</dbReference>
<dbReference type="InterPro" id="IPR013783">
    <property type="entry name" value="Ig-like_fold"/>
</dbReference>
<proteinExistence type="inferred from homology"/>
<dbReference type="InterPro" id="IPR036156">
    <property type="entry name" value="Beta-gal/glucu_dom_sf"/>
</dbReference>
<organism evidence="5 6">
    <name type="scientific">Popillia japonica</name>
    <name type="common">Japanese beetle</name>
    <dbReference type="NCBI Taxonomy" id="7064"/>
    <lineage>
        <taxon>Eukaryota</taxon>
        <taxon>Metazoa</taxon>
        <taxon>Ecdysozoa</taxon>
        <taxon>Arthropoda</taxon>
        <taxon>Hexapoda</taxon>
        <taxon>Insecta</taxon>
        <taxon>Pterygota</taxon>
        <taxon>Neoptera</taxon>
        <taxon>Endopterygota</taxon>
        <taxon>Coleoptera</taxon>
        <taxon>Polyphaga</taxon>
        <taxon>Scarabaeiformia</taxon>
        <taxon>Scarabaeidae</taxon>
        <taxon>Rutelinae</taxon>
        <taxon>Popillia</taxon>
    </lineage>
</organism>
<dbReference type="FunFam" id="3.20.20.80:FF:000035">
    <property type="entry name" value="Mannosidase beta"/>
    <property type="match status" value="1"/>
</dbReference>